<keyword evidence="1" id="KW-0479">Metal-binding</keyword>
<keyword evidence="1" id="KW-0539">Nucleus</keyword>
<gene>
    <name evidence="2" type="ORF">WN944_010124</name>
</gene>
<comment type="function">
    <text evidence="1">Putative transcription activator involved in regulating light control of development.</text>
</comment>
<dbReference type="GO" id="GO:0005634">
    <property type="term" value="C:nucleus"/>
    <property type="evidence" value="ECO:0007669"/>
    <property type="project" value="UniProtKB-SubCell"/>
</dbReference>
<protein>
    <recommendedName>
        <fullName evidence="1">Protein FAR1-RELATED SEQUENCE</fullName>
    </recommendedName>
</protein>
<comment type="subcellular location">
    <subcellularLocation>
        <location evidence="1">Nucleus</location>
    </subcellularLocation>
</comment>
<keyword evidence="1" id="KW-0863">Zinc-finger</keyword>
<keyword evidence="1" id="KW-0862">Zinc</keyword>
<dbReference type="GO" id="GO:0006355">
    <property type="term" value="P:regulation of DNA-templated transcription"/>
    <property type="evidence" value="ECO:0007669"/>
    <property type="project" value="UniProtKB-UniRule"/>
</dbReference>
<accession>A0AAP0QSM2</accession>
<keyword evidence="3" id="KW-1185">Reference proteome</keyword>
<organism evidence="2 3">
    <name type="scientific">Citrus x changshan-huyou</name>
    <dbReference type="NCBI Taxonomy" id="2935761"/>
    <lineage>
        <taxon>Eukaryota</taxon>
        <taxon>Viridiplantae</taxon>
        <taxon>Streptophyta</taxon>
        <taxon>Embryophyta</taxon>
        <taxon>Tracheophyta</taxon>
        <taxon>Spermatophyta</taxon>
        <taxon>Magnoliopsida</taxon>
        <taxon>eudicotyledons</taxon>
        <taxon>Gunneridae</taxon>
        <taxon>Pentapetalae</taxon>
        <taxon>rosids</taxon>
        <taxon>malvids</taxon>
        <taxon>Sapindales</taxon>
        <taxon>Rutaceae</taxon>
        <taxon>Aurantioideae</taxon>
        <taxon>Citrus</taxon>
    </lineage>
</organism>
<dbReference type="AlphaFoldDB" id="A0AAP0QSM2"/>
<comment type="caution">
    <text evidence="2">The sequence shown here is derived from an EMBL/GenBank/DDBJ whole genome shotgun (WGS) entry which is preliminary data.</text>
</comment>
<dbReference type="PANTHER" id="PTHR31669:SF281">
    <property type="entry name" value="PROTEIN FAR1-RELATED SEQUENCE"/>
    <property type="match status" value="1"/>
</dbReference>
<dbReference type="InterPro" id="IPR031052">
    <property type="entry name" value="FHY3/FAR1"/>
</dbReference>
<comment type="similarity">
    <text evidence="1">Belongs to the FHY3/FAR1 family.</text>
</comment>
<evidence type="ECO:0000256" key="1">
    <source>
        <dbReference type="RuleBase" id="RU367018"/>
    </source>
</evidence>
<evidence type="ECO:0000313" key="3">
    <source>
        <dbReference type="Proteomes" id="UP001428341"/>
    </source>
</evidence>
<reference evidence="2 3" key="1">
    <citation type="submission" date="2024-05" db="EMBL/GenBank/DDBJ databases">
        <title>Haplotype-resolved chromosome-level genome assembly of Huyou (Citrus changshanensis).</title>
        <authorList>
            <person name="Miao C."/>
            <person name="Chen W."/>
            <person name="Wu Y."/>
            <person name="Wang L."/>
            <person name="Zhao S."/>
            <person name="Grierson D."/>
            <person name="Xu C."/>
            <person name="Chen K."/>
        </authorList>
    </citation>
    <scope>NUCLEOTIDE SEQUENCE [LARGE SCALE GENOMIC DNA]</scope>
    <source>
        <strain evidence="2">01-14</strain>
        <tissue evidence="2">Leaf</tissue>
    </source>
</reference>
<name>A0AAP0QSM2_9ROSI</name>
<dbReference type="GO" id="GO:0008270">
    <property type="term" value="F:zinc ion binding"/>
    <property type="evidence" value="ECO:0007669"/>
    <property type="project" value="UniProtKB-UniRule"/>
</dbReference>
<dbReference type="EMBL" id="JBCGBO010000002">
    <property type="protein sequence ID" value="KAK9221695.1"/>
    <property type="molecule type" value="Genomic_DNA"/>
</dbReference>
<evidence type="ECO:0000313" key="2">
    <source>
        <dbReference type="EMBL" id="KAK9221695.1"/>
    </source>
</evidence>
<dbReference type="PANTHER" id="PTHR31669">
    <property type="entry name" value="PROTEIN FAR1-RELATED SEQUENCE 10-RELATED"/>
    <property type="match status" value="1"/>
</dbReference>
<sequence>MDSIEDENEFLIAWDSMLDEYDAQGNSWLKSIFELRHKRVYAYVRQARFAEMKSTQLSESFNATLKDYLKSYLNMPQFFMHFERMVNDKRYKELETKYELCYRLVNIKMSVKMLAHAREVYTKVIFQEFQNQFEESIDLSMKKDYKDCEYLVRTVGMDEFEKRCVKIENDGTLSRSCKRFEMREFYIAISSRSLEMLWMSKKFLPSIF</sequence>
<proteinExistence type="inferred from homology"/>
<dbReference type="Proteomes" id="UP001428341">
    <property type="component" value="Unassembled WGS sequence"/>
</dbReference>